<sequence>MRGFGGWAGFRALVIALGLVVLGAPAASAGGPTSVLVVSPESAESAALYYSDAEYGALERLLGTPGAGRQENPPGLPVGSGRQINVTWLAHDVSPWRVDRVYPATSGSKDVWIHTTTDLPESMNGRWHRAGQPAALRALLKKLGVLGAPSGAGAGAIRPEPAATADGASAAPASEGSGPSGAETAAAPGIAADGGTGWWWAISGLLSGAALALTLRPFVVRLPVVRRTGSAWDAWREERRGGPRQELRDV</sequence>
<feature type="transmembrane region" description="Helical" evidence="2">
    <location>
        <begin position="198"/>
        <end position="219"/>
    </location>
</feature>
<evidence type="ECO:0000313" key="3">
    <source>
        <dbReference type="EMBL" id="GGX38775.1"/>
    </source>
</evidence>
<evidence type="ECO:0000256" key="2">
    <source>
        <dbReference type="SAM" id="Phobius"/>
    </source>
</evidence>
<accession>A0A918N5B0</accession>
<name>A0A918N5B0_9ACTN</name>
<feature type="compositionally biased region" description="Low complexity" evidence="1">
    <location>
        <begin position="159"/>
        <end position="188"/>
    </location>
</feature>
<gene>
    <name evidence="3" type="ORF">GCM10010515_01280</name>
</gene>
<dbReference type="RefSeq" id="WP_190033260.1">
    <property type="nucleotide sequence ID" value="NZ_BMWD01000001.1"/>
</dbReference>
<keyword evidence="4" id="KW-1185">Reference proteome</keyword>
<reference evidence="3" key="2">
    <citation type="submission" date="2020-09" db="EMBL/GenBank/DDBJ databases">
        <authorList>
            <person name="Sun Q."/>
            <person name="Ohkuma M."/>
        </authorList>
    </citation>
    <scope>NUCLEOTIDE SEQUENCE</scope>
    <source>
        <strain evidence="3">JCM 4956</strain>
    </source>
</reference>
<reference evidence="3" key="1">
    <citation type="journal article" date="2014" name="Int. J. Syst. Evol. Microbiol.">
        <title>Complete genome sequence of Corynebacterium casei LMG S-19264T (=DSM 44701T), isolated from a smear-ripened cheese.</title>
        <authorList>
            <consortium name="US DOE Joint Genome Institute (JGI-PGF)"/>
            <person name="Walter F."/>
            <person name="Albersmeier A."/>
            <person name="Kalinowski J."/>
            <person name="Ruckert C."/>
        </authorList>
    </citation>
    <scope>NUCLEOTIDE SEQUENCE</scope>
    <source>
        <strain evidence="3">JCM 4956</strain>
    </source>
</reference>
<organism evidence="3 4">
    <name type="scientific">Streptomyces fructofermentans</name>
    <dbReference type="NCBI Taxonomy" id="152141"/>
    <lineage>
        <taxon>Bacteria</taxon>
        <taxon>Bacillati</taxon>
        <taxon>Actinomycetota</taxon>
        <taxon>Actinomycetes</taxon>
        <taxon>Kitasatosporales</taxon>
        <taxon>Streptomycetaceae</taxon>
        <taxon>Streptomyces</taxon>
    </lineage>
</organism>
<comment type="caution">
    <text evidence="3">The sequence shown here is derived from an EMBL/GenBank/DDBJ whole genome shotgun (WGS) entry which is preliminary data.</text>
</comment>
<proteinExistence type="predicted"/>
<keyword evidence="2" id="KW-0812">Transmembrane</keyword>
<dbReference type="Proteomes" id="UP000645555">
    <property type="component" value="Unassembled WGS sequence"/>
</dbReference>
<keyword evidence="2" id="KW-0472">Membrane</keyword>
<protein>
    <submittedName>
        <fullName evidence="3">Uncharacterized protein</fullName>
    </submittedName>
</protein>
<evidence type="ECO:0000313" key="4">
    <source>
        <dbReference type="Proteomes" id="UP000645555"/>
    </source>
</evidence>
<evidence type="ECO:0000256" key="1">
    <source>
        <dbReference type="SAM" id="MobiDB-lite"/>
    </source>
</evidence>
<keyword evidence="2" id="KW-1133">Transmembrane helix</keyword>
<dbReference type="AlphaFoldDB" id="A0A918N5B0"/>
<feature type="region of interest" description="Disordered" evidence="1">
    <location>
        <begin position="157"/>
        <end position="188"/>
    </location>
</feature>
<dbReference type="EMBL" id="BMWD01000001">
    <property type="protein sequence ID" value="GGX38775.1"/>
    <property type="molecule type" value="Genomic_DNA"/>
</dbReference>